<dbReference type="Gene3D" id="3.30.70.1170">
    <property type="entry name" value="Sun protein, domain 3"/>
    <property type="match status" value="1"/>
</dbReference>
<dbReference type="CDD" id="cd02440">
    <property type="entry name" value="AdoMet_MTases"/>
    <property type="match status" value="1"/>
</dbReference>
<evidence type="ECO:0000256" key="7">
    <source>
        <dbReference type="ARBA" id="ARBA00022679"/>
    </source>
</evidence>
<feature type="binding site" evidence="10">
    <location>
        <begin position="343"/>
        <end position="349"/>
    </location>
    <ligand>
        <name>S-adenosyl-L-methionine</name>
        <dbReference type="ChEBI" id="CHEBI:59789"/>
    </ligand>
</feature>
<dbReference type="InterPro" id="IPR049560">
    <property type="entry name" value="MeTrfase_RsmB-F_NOP2_cat"/>
</dbReference>
<dbReference type="GO" id="GO:0005737">
    <property type="term" value="C:cytoplasm"/>
    <property type="evidence" value="ECO:0007669"/>
    <property type="project" value="UniProtKB-SubCell"/>
</dbReference>
<evidence type="ECO:0000256" key="11">
    <source>
        <dbReference type="SAM" id="MobiDB-lite"/>
    </source>
</evidence>
<proteinExistence type="inferred from homology"/>
<feature type="binding site" evidence="10">
    <location>
        <position position="395"/>
    </location>
    <ligand>
        <name>S-adenosyl-L-methionine</name>
        <dbReference type="ChEBI" id="CHEBI:59789"/>
    </ligand>
</feature>
<dbReference type="FunFam" id="3.40.50.150:FF:000022">
    <property type="entry name" value="Ribosomal RNA small subunit methyltransferase B"/>
    <property type="match status" value="1"/>
</dbReference>
<reference evidence="13 14" key="1">
    <citation type="submission" date="2019-06" db="EMBL/GenBank/DDBJ databases">
        <title>A chromosomal-level reference genome of Carpinus fangiana (Coryloideae, Betulaceae).</title>
        <authorList>
            <person name="Yang X."/>
            <person name="Wang Z."/>
            <person name="Zhang L."/>
            <person name="Hao G."/>
            <person name="Liu J."/>
            <person name="Yang Y."/>
        </authorList>
    </citation>
    <scope>NUCLEOTIDE SEQUENCE [LARGE SCALE GENOMIC DNA]</scope>
    <source>
        <strain evidence="13">Cfa_2016G</strain>
        <tissue evidence="13">Leaf</tissue>
    </source>
</reference>
<feature type="compositionally biased region" description="Polar residues" evidence="11">
    <location>
        <begin position="46"/>
        <end position="59"/>
    </location>
</feature>
<dbReference type="FunFam" id="3.30.70.1170:FF:000003">
    <property type="entry name" value="16S rRNA (Cytosine(967)-C(5))-methyltransferase RsmB"/>
    <property type="match status" value="1"/>
</dbReference>
<evidence type="ECO:0000256" key="3">
    <source>
        <dbReference type="ARBA" id="ARBA00008372"/>
    </source>
</evidence>
<comment type="similarity">
    <text evidence="3">Belongs to the CAF1 family.</text>
</comment>
<organism evidence="13 14">
    <name type="scientific">Carpinus fangiana</name>
    <dbReference type="NCBI Taxonomy" id="176857"/>
    <lineage>
        <taxon>Eukaryota</taxon>
        <taxon>Viridiplantae</taxon>
        <taxon>Streptophyta</taxon>
        <taxon>Embryophyta</taxon>
        <taxon>Tracheophyta</taxon>
        <taxon>Spermatophyta</taxon>
        <taxon>Magnoliopsida</taxon>
        <taxon>eudicotyledons</taxon>
        <taxon>Gunneridae</taxon>
        <taxon>Pentapetalae</taxon>
        <taxon>rosids</taxon>
        <taxon>fabids</taxon>
        <taxon>Fagales</taxon>
        <taxon>Betulaceae</taxon>
        <taxon>Carpinus</taxon>
    </lineage>
</organism>
<evidence type="ECO:0000313" key="14">
    <source>
        <dbReference type="Proteomes" id="UP000327013"/>
    </source>
</evidence>
<comment type="similarity">
    <text evidence="10">Belongs to the class I-like SAM-binding methyltransferase superfamily. RsmB/NOP family.</text>
</comment>
<comment type="subcellular location">
    <subcellularLocation>
        <location evidence="2">Cytoplasm</location>
    </subcellularLocation>
</comment>
<feature type="active site" description="Nucleophile" evidence="10">
    <location>
        <position position="466"/>
    </location>
</feature>
<dbReference type="EMBL" id="CM017328">
    <property type="protein sequence ID" value="KAE8125369.1"/>
    <property type="molecule type" value="Genomic_DNA"/>
</dbReference>
<dbReference type="InterPro" id="IPR001678">
    <property type="entry name" value="MeTrfase_RsmB-F_NOP2_dom"/>
</dbReference>
<dbReference type="Pfam" id="PF01189">
    <property type="entry name" value="Methyltr_RsmB-F"/>
    <property type="match status" value="1"/>
</dbReference>
<dbReference type="GO" id="GO:0000175">
    <property type="term" value="F:3'-5'-RNA exonuclease activity"/>
    <property type="evidence" value="ECO:0007669"/>
    <property type="project" value="TreeGrafter"/>
</dbReference>
<dbReference type="InterPro" id="IPR023268">
    <property type="entry name" value="RCMT_RsmB-rel_pln"/>
</dbReference>
<keyword evidence="7 10" id="KW-0808">Transferase</keyword>
<dbReference type="InterPro" id="IPR012337">
    <property type="entry name" value="RNaseH-like_sf"/>
</dbReference>
<dbReference type="InterPro" id="IPR006941">
    <property type="entry name" value="RNase_CAF1"/>
</dbReference>
<dbReference type="InterPro" id="IPR029063">
    <property type="entry name" value="SAM-dependent_MTases_sf"/>
</dbReference>
<feature type="region of interest" description="Disordered" evidence="11">
    <location>
        <begin position="13"/>
        <end position="60"/>
    </location>
</feature>
<dbReference type="GO" id="GO:0008173">
    <property type="term" value="F:RNA methyltransferase activity"/>
    <property type="evidence" value="ECO:0007669"/>
    <property type="project" value="InterPro"/>
</dbReference>
<dbReference type="Gene3D" id="3.40.50.150">
    <property type="entry name" value="Vaccinia Virus protein VP39"/>
    <property type="match status" value="1"/>
</dbReference>
<dbReference type="AlphaFoldDB" id="A0A5N6RUL8"/>
<dbReference type="PANTHER" id="PTHR15092:SF22">
    <property type="entry name" value="POLY(A)-SPECIFIC RIBONUCLEASE PNLDC1"/>
    <property type="match status" value="1"/>
</dbReference>
<dbReference type="SUPFAM" id="SSF53098">
    <property type="entry name" value="Ribonuclease H-like"/>
    <property type="match status" value="1"/>
</dbReference>
<evidence type="ECO:0000256" key="6">
    <source>
        <dbReference type="ARBA" id="ARBA00022603"/>
    </source>
</evidence>
<feature type="domain" description="SAM-dependent MTase RsmB/NOP-type" evidence="12">
    <location>
        <begin position="251"/>
        <end position="528"/>
    </location>
</feature>
<dbReference type="NCBIfam" id="NF011494">
    <property type="entry name" value="PRK14902.1"/>
    <property type="match status" value="1"/>
</dbReference>
<evidence type="ECO:0000256" key="9">
    <source>
        <dbReference type="ARBA" id="ARBA00022884"/>
    </source>
</evidence>
<dbReference type="OrthoDB" id="1432093at2759"/>
<keyword evidence="4" id="KW-0963">Cytoplasm</keyword>
<evidence type="ECO:0000313" key="13">
    <source>
        <dbReference type="EMBL" id="KAE8125369.1"/>
    </source>
</evidence>
<dbReference type="Gene3D" id="3.30.420.10">
    <property type="entry name" value="Ribonuclease H-like superfamily/Ribonuclease H"/>
    <property type="match status" value="2"/>
</dbReference>
<feature type="binding site" evidence="10">
    <location>
        <position position="367"/>
    </location>
    <ligand>
        <name>S-adenosyl-L-methionine</name>
        <dbReference type="ChEBI" id="CHEBI:59789"/>
    </ligand>
</feature>
<feature type="binding site" evidence="10">
    <location>
        <position position="413"/>
    </location>
    <ligand>
        <name>S-adenosyl-L-methionine</name>
        <dbReference type="ChEBI" id="CHEBI:59789"/>
    </ligand>
</feature>
<dbReference type="InterPro" id="IPR036397">
    <property type="entry name" value="RNaseH_sf"/>
</dbReference>
<dbReference type="GO" id="GO:0001510">
    <property type="term" value="P:RNA methylation"/>
    <property type="evidence" value="ECO:0007669"/>
    <property type="project" value="InterPro"/>
</dbReference>
<dbReference type="PROSITE" id="PS51686">
    <property type="entry name" value="SAM_MT_RSMB_NOP"/>
    <property type="match status" value="1"/>
</dbReference>
<dbReference type="SUPFAM" id="SSF48013">
    <property type="entry name" value="NusB-like"/>
    <property type="match status" value="1"/>
</dbReference>
<evidence type="ECO:0000256" key="1">
    <source>
        <dbReference type="ARBA" id="ARBA00001968"/>
    </source>
</evidence>
<dbReference type="InterPro" id="IPR051181">
    <property type="entry name" value="CAF1_poly(A)_ribonucleases"/>
</dbReference>
<dbReference type="SUPFAM" id="SSF53335">
    <property type="entry name" value="S-adenosyl-L-methionine-dependent methyltransferases"/>
    <property type="match status" value="1"/>
</dbReference>
<keyword evidence="8 10" id="KW-0949">S-adenosyl-L-methionine</keyword>
<dbReference type="Pfam" id="PF22458">
    <property type="entry name" value="RsmF-B_ferredox"/>
    <property type="match status" value="1"/>
</dbReference>
<dbReference type="Proteomes" id="UP000327013">
    <property type="component" value="Chromosome 8"/>
</dbReference>
<dbReference type="GO" id="GO:0006355">
    <property type="term" value="P:regulation of DNA-templated transcription"/>
    <property type="evidence" value="ECO:0007669"/>
    <property type="project" value="InterPro"/>
</dbReference>
<gene>
    <name evidence="13" type="ORF">FH972_020185</name>
</gene>
<dbReference type="Pfam" id="PF04857">
    <property type="entry name" value="CAF1"/>
    <property type="match status" value="1"/>
</dbReference>
<sequence>MALVLSLSVSLSAAETRHKDSSKPLKFAKRTREPKTPIYNPRKGSHNPSSKTQKLNSEVSPHRAVSAVRLMRIELGGAFADLLNEKGKGSGDNEMGYVERTLGFRTRELDDRDLRLVTDIVGGTIRWRRFLDYLICSICHAESTFRRMEPLLLQILRIGFYEIVKLDMPRYAVVDENVRLAKVALRPGAGNMVNGILRKLVLLKENNSLPLPKVEGDDRAQARALAILYSHPVWMVRRWTKYVGQEEAIRLMTWNNSDPSFSLRANSAKGVSRADLVMQLNLLKVPHELSLHLDDFVRIKTGLQVVITAGLLKDGLCSVQDESAGMVVSVVDPQPGERIIDCCAAPGGKTLYMASQLSGQGMVSAIDLNEGRLRIVKETAKLHQVDSVITTIHADLRTFAEKNPVKGDKVLLDAPCSGLGVLSKRADLRWNRNLEDIEQLKNLQDELFDAASVLVKPGGVLIYSTCSIDPEENEERVAAFLLRHPEFSIDPVDRYVPPDFVTERGFYLSDPHAMNAHHRATRRALSRALSRALARPFSTSSHKPSGAAFPLKHVTKSNFEPALAELRQHLRAADFVAIDLEMSGVTSAPWRESLEFDRSDVRYLKVKDSAEKFAVLQFGVCPFRWDPSTHSFVAHPHNFYVFPRHELPVDAPSYEFLCQTTSIDFLARYQFDFNACIYEGISYLSRRQEHEALRHLNGAYEDTLSDTWCNLKEVRDIRLDRMADILFTERIKNRFSEWRDGLLRDRNGGFQLQWNSNDSKQQFQTIFFKMRPAISLTGFTSHQFKLIQWVINKHFEDLTYVRVTGENLCSQQLVVYTESKDDIDMLMKEVKDEHRRGAEMKIQSAIGFRHVIDLLSSEQKLIVGHNCFLDIAHVYSKFLGPLPLTAEEFVSSINKYFPHIIDTKLLLNANYVLQHWMNKSSTSLSSAFARLCSQIAFGSESKGLAFLQPVQVEVQVNDMRTSNWNSGAKHEAGYDAFMTGCIFAQACSHLGIDFKLHSPSKNLAHNEKLCKQINHLYLSWTNGDIIDLSTGKIEEPLGAKNPKKQYSKILFENIVLIWGFPSKLKAQEIRQCISKAFGPTSVTSVYHLDESAVFVQFSKAGFVSDFLVLKEALERSDGPISVLHPLAKLLEGGNTRAASYEIYKEICSSPISEVLFANQAEAVGIKWKTQAIEPKLAVESQENESFREEDAISNVPKSAENSEHNVEKDILSGHFEIIDSSSTAEANQVSANNL</sequence>
<dbReference type="Pfam" id="PF01029">
    <property type="entry name" value="NusB"/>
    <property type="match status" value="1"/>
</dbReference>
<keyword evidence="14" id="KW-1185">Reference proteome</keyword>
<dbReference type="InterPro" id="IPR023267">
    <property type="entry name" value="RCMT"/>
</dbReference>
<keyword evidence="9 10" id="KW-0694">RNA-binding</keyword>
<dbReference type="InterPro" id="IPR006027">
    <property type="entry name" value="NusB_RsmB_TIM44"/>
</dbReference>
<evidence type="ECO:0000256" key="5">
    <source>
        <dbReference type="ARBA" id="ARBA00022552"/>
    </source>
</evidence>
<evidence type="ECO:0000259" key="12">
    <source>
        <dbReference type="PROSITE" id="PS51686"/>
    </source>
</evidence>
<dbReference type="FunFam" id="1.10.940.10:FF:000005">
    <property type="entry name" value="Ribosomal RNA small subunit methyltransferase B"/>
    <property type="match status" value="1"/>
</dbReference>
<dbReference type="GO" id="GO:0006364">
    <property type="term" value="P:rRNA processing"/>
    <property type="evidence" value="ECO:0007669"/>
    <property type="project" value="UniProtKB-KW"/>
</dbReference>
<name>A0A5N6RUL8_9ROSI</name>
<dbReference type="Gene3D" id="1.10.940.10">
    <property type="entry name" value="NusB-like"/>
    <property type="match status" value="1"/>
</dbReference>
<dbReference type="InterPro" id="IPR054728">
    <property type="entry name" value="RsmB-like_ferredoxin"/>
</dbReference>
<accession>A0A5N6RUL8</accession>
<dbReference type="PRINTS" id="PR02009">
    <property type="entry name" value="RCMTFMUVIRPL"/>
</dbReference>
<keyword evidence="6 10" id="KW-0489">Methyltransferase</keyword>
<comment type="cofactor">
    <cofactor evidence="1">
        <name>a divalent metal cation</name>
        <dbReference type="ChEBI" id="CHEBI:60240"/>
    </cofactor>
</comment>
<keyword evidence="5" id="KW-0698">rRNA processing</keyword>
<evidence type="ECO:0000256" key="2">
    <source>
        <dbReference type="ARBA" id="ARBA00004496"/>
    </source>
</evidence>
<dbReference type="InterPro" id="IPR035926">
    <property type="entry name" value="NusB-like_sf"/>
</dbReference>
<evidence type="ECO:0000256" key="10">
    <source>
        <dbReference type="PROSITE-ProRule" id="PRU01023"/>
    </source>
</evidence>
<dbReference type="PRINTS" id="PR02008">
    <property type="entry name" value="RCMTFAMILY"/>
</dbReference>
<dbReference type="PANTHER" id="PTHR15092">
    <property type="entry name" value="POLY A -SPECIFIC RIBONUCLEASE/TARGET OF EGR1, MEMBER 1"/>
    <property type="match status" value="1"/>
</dbReference>
<dbReference type="GO" id="GO:0003723">
    <property type="term" value="F:RNA binding"/>
    <property type="evidence" value="ECO:0007669"/>
    <property type="project" value="UniProtKB-UniRule"/>
</dbReference>
<feature type="region of interest" description="Disordered" evidence="11">
    <location>
        <begin position="1181"/>
        <end position="1204"/>
    </location>
</feature>
<protein>
    <recommendedName>
        <fullName evidence="12">SAM-dependent MTase RsmB/NOP-type domain-containing protein</fullName>
    </recommendedName>
</protein>
<evidence type="ECO:0000256" key="8">
    <source>
        <dbReference type="ARBA" id="ARBA00022691"/>
    </source>
</evidence>
<evidence type="ECO:0000256" key="4">
    <source>
        <dbReference type="ARBA" id="ARBA00022490"/>
    </source>
</evidence>